<proteinExistence type="predicted"/>
<protein>
    <submittedName>
        <fullName evidence="1">Uncharacterized protein</fullName>
    </submittedName>
</protein>
<organism evidence="1 2">
    <name type="scientific">Neophaeococcomyces mojaviensis</name>
    <dbReference type="NCBI Taxonomy" id="3383035"/>
    <lineage>
        <taxon>Eukaryota</taxon>
        <taxon>Fungi</taxon>
        <taxon>Dikarya</taxon>
        <taxon>Ascomycota</taxon>
        <taxon>Pezizomycotina</taxon>
        <taxon>Eurotiomycetes</taxon>
        <taxon>Chaetothyriomycetidae</taxon>
        <taxon>Chaetothyriales</taxon>
        <taxon>Chaetothyriales incertae sedis</taxon>
        <taxon>Neophaeococcomyces</taxon>
    </lineage>
</organism>
<gene>
    <name evidence="1" type="ORF">H2198_010523</name>
</gene>
<evidence type="ECO:0000313" key="1">
    <source>
        <dbReference type="EMBL" id="KAJ9650161.1"/>
    </source>
</evidence>
<accession>A0ACC2ZRQ0</accession>
<keyword evidence="2" id="KW-1185">Reference proteome</keyword>
<dbReference type="Proteomes" id="UP001172386">
    <property type="component" value="Unassembled WGS sequence"/>
</dbReference>
<comment type="caution">
    <text evidence="1">The sequence shown here is derived from an EMBL/GenBank/DDBJ whole genome shotgun (WGS) entry which is preliminary data.</text>
</comment>
<reference evidence="1" key="1">
    <citation type="submission" date="2022-10" db="EMBL/GenBank/DDBJ databases">
        <title>Culturing micro-colonial fungi from biological soil crusts in the Mojave desert and describing Neophaeococcomyces mojavensis, and introducing the new genera and species Taxawa tesnikishii.</title>
        <authorList>
            <person name="Kurbessoian T."/>
            <person name="Stajich J.E."/>
        </authorList>
    </citation>
    <scope>NUCLEOTIDE SEQUENCE</scope>
    <source>
        <strain evidence="1">JES_112</strain>
    </source>
</reference>
<dbReference type="EMBL" id="JAPDRQ010000376">
    <property type="protein sequence ID" value="KAJ9650161.1"/>
    <property type="molecule type" value="Genomic_DNA"/>
</dbReference>
<sequence length="524" mass="59219">MTTYTRISDTGRASIYTSPEHAISDINPLIYGGFTEHMGRCIYGGIYDPDNEHGLIDETGLRTDVMNCFKELDVPVVRYPGGNFVATYRWQDGVGPKDKRPKRPELAWLGVETNQFGTDEFMQWCDKIGALPYLSLNMGTGTLEDALAWLEYCNSDKDTYYANMRRANGRDEPYNVKYWALGNEMWGPWQVEQHTKEDYAKKACQWAKALKLLDPSITLILCGQNGHSDWDRYVLQQCIKWTDMHSIHMYTSDFPKQEHYANAVAPRAAERAIEITASLIDFARCDIDMSPFPDEISTKARSKHKPTICFDEWNIWDPVRAPGNTGAEQIYNLSDMLAMAAWLNVFVRQAKYIGMATVAQSVNVISPLITTERGIIKQTTYWPLLLFSKYMRGKSLAVHVCSAAYNGRTCPEFLASTVELPLLDLSAALSDDGYMNLAVVNIHETESTEVALPEVNGPVQVFTVGGNINQIQDVNVEGSEKVYIRQSNWDGNSDKFTFEKHSFTLLRWKTQVTGANKTVYVNGN</sequence>
<name>A0ACC2ZRQ0_9EURO</name>
<evidence type="ECO:0000313" key="2">
    <source>
        <dbReference type="Proteomes" id="UP001172386"/>
    </source>
</evidence>